<evidence type="ECO:0000313" key="3">
    <source>
        <dbReference type="Proteomes" id="UP001497602"/>
    </source>
</evidence>
<keyword evidence="3" id="KW-1185">Reference proteome</keyword>
<reference evidence="2 3" key="1">
    <citation type="submission" date="2024-05" db="EMBL/GenBank/DDBJ databases">
        <authorList>
            <person name="Duchaud E."/>
        </authorList>
    </citation>
    <scope>NUCLEOTIDE SEQUENCE [LARGE SCALE GENOMIC DNA]</scope>
    <source>
        <strain evidence="2">Ena-SAMPLE-TAB-13-05-2024-13:56:06:370-140305</strain>
    </source>
</reference>
<name>A0ABM9PKD1_9FLAO</name>
<proteinExistence type="predicted"/>
<accession>A0ABM9PKD1</accession>
<evidence type="ECO:0000259" key="1">
    <source>
        <dbReference type="Pfam" id="PF08818"/>
    </source>
</evidence>
<evidence type="ECO:0000313" key="2">
    <source>
        <dbReference type="EMBL" id="CAL2106107.1"/>
    </source>
</evidence>
<gene>
    <name evidence="2" type="ORF">T190115A13A_10263</name>
</gene>
<dbReference type="Gene3D" id="3.90.1150.200">
    <property type="match status" value="1"/>
</dbReference>
<dbReference type="SUPFAM" id="SSF159888">
    <property type="entry name" value="YdhG-like"/>
    <property type="match status" value="1"/>
</dbReference>
<comment type="caution">
    <text evidence="2">The sequence shown here is derived from an EMBL/GenBank/DDBJ whole genome shotgun (WGS) entry which is preliminary data.</text>
</comment>
<feature type="domain" description="YdhG-like" evidence="1">
    <location>
        <begin position="16"/>
        <end position="110"/>
    </location>
</feature>
<organism evidence="2 3">
    <name type="scientific">Tenacibaculum vairaonense</name>
    <dbReference type="NCBI Taxonomy" id="3137860"/>
    <lineage>
        <taxon>Bacteria</taxon>
        <taxon>Pseudomonadati</taxon>
        <taxon>Bacteroidota</taxon>
        <taxon>Flavobacteriia</taxon>
        <taxon>Flavobacteriales</taxon>
        <taxon>Flavobacteriaceae</taxon>
        <taxon>Tenacibaculum</taxon>
    </lineage>
</organism>
<dbReference type="Pfam" id="PF08818">
    <property type="entry name" value="DUF1801"/>
    <property type="match status" value="1"/>
</dbReference>
<dbReference type="InterPro" id="IPR014922">
    <property type="entry name" value="YdhG-like"/>
</dbReference>
<protein>
    <submittedName>
        <fullName evidence="2">DUF5655 domain-containing protein</fullName>
    </submittedName>
</protein>
<dbReference type="EMBL" id="CAXJRC010000011">
    <property type="protein sequence ID" value="CAL2106107.1"/>
    <property type="molecule type" value="Genomic_DNA"/>
</dbReference>
<dbReference type="RefSeq" id="WP_348704158.1">
    <property type="nucleotide sequence ID" value="NZ_CAXIYA010000022.1"/>
</dbReference>
<dbReference type="Proteomes" id="UP001497602">
    <property type="component" value="Unassembled WGS sequence"/>
</dbReference>
<sequence>MKPAEIYILNKPEPLKSILLHLQVLIENAFPSVVLKFKWKIPFYYLDNKPLCYLNASKKGYVDVAFYLSTDLDKYNEFLISEKRKVVKSIRYYTPEQINNEVLIYILIEAYKIKQQLQ</sequence>